<dbReference type="EMBL" id="JOJR01000004">
    <property type="protein sequence ID" value="RCN52894.1"/>
    <property type="molecule type" value="Genomic_DNA"/>
</dbReference>
<dbReference type="AlphaFoldDB" id="A0A368H8J8"/>
<organism evidence="2 3">
    <name type="scientific">Ancylostoma caninum</name>
    <name type="common">Dog hookworm</name>
    <dbReference type="NCBI Taxonomy" id="29170"/>
    <lineage>
        <taxon>Eukaryota</taxon>
        <taxon>Metazoa</taxon>
        <taxon>Ecdysozoa</taxon>
        <taxon>Nematoda</taxon>
        <taxon>Chromadorea</taxon>
        <taxon>Rhabditida</taxon>
        <taxon>Rhabditina</taxon>
        <taxon>Rhabditomorpha</taxon>
        <taxon>Strongyloidea</taxon>
        <taxon>Ancylostomatidae</taxon>
        <taxon>Ancylostomatinae</taxon>
        <taxon>Ancylostoma</taxon>
    </lineage>
</organism>
<dbReference type="OrthoDB" id="5851633at2759"/>
<evidence type="ECO:0000256" key="1">
    <source>
        <dbReference type="SAM" id="MobiDB-lite"/>
    </source>
</evidence>
<reference evidence="2 3" key="1">
    <citation type="submission" date="2014-10" db="EMBL/GenBank/DDBJ databases">
        <title>Draft genome of the hookworm Ancylostoma caninum.</title>
        <authorList>
            <person name="Mitreva M."/>
        </authorList>
    </citation>
    <scope>NUCLEOTIDE SEQUENCE [LARGE SCALE GENOMIC DNA]</scope>
    <source>
        <strain evidence="2 3">Baltimore</strain>
    </source>
</reference>
<gene>
    <name evidence="2" type="ORF">ANCCAN_00889</name>
</gene>
<keyword evidence="3" id="KW-1185">Reference proteome</keyword>
<feature type="region of interest" description="Disordered" evidence="1">
    <location>
        <begin position="41"/>
        <end position="83"/>
    </location>
</feature>
<evidence type="ECO:0000313" key="3">
    <source>
        <dbReference type="Proteomes" id="UP000252519"/>
    </source>
</evidence>
<sequence>LTNSQATPGKNPEIPGNVTISQFQWKVIKVSKGRPLDRTVLSDLQGIERRRKMHHRKQRNGSTTTTTTTPLSKSPKSDSGNETKARLRFHKKPLCLQYMVGSQCAKRHNFYKSKPKEPSLIITLVVGVLRLFSWIEYFIRNDLWYFITTPVEELERRLVFGDF</sequence>
<proteinExistence type="predicted"/>
<protein>
    <submittedName>
        <fullName evidence="2">Uncharacterized protein</fullName>
    </submittedName>
</protein>
<comment type="caution">
    <text evidence="2">The sequence shown here is derived from an EMBL/GenBank/DDBJ whole genome shotgun (WGS) entry which is preliminary data.</text>
</comment>
<feature type="non-terminal residue" evidence="2">
    <location>
        <position position="1"/>
    </location>
</feature>
<accession>A0A368H8J8</accession>
<dbReference type="Proteomes" id="UP000252519">
    <property type="component" value="Unassembled WGS sequence"/>
</dbReference>
<evidence type="ECO:0000313" key="2">
    <source>
        <dbReference type="EMBL" id="RCN52894.1"/>
    </source>
</evidence>
<feature type="compositionally biased region" description="Basic residues" evidence="1">
    <location>
        <begin position="49"/>
        <end position="59"/>
    </location>
</feature>
<name>A0A368H8J8_ANCCA</name>